<evidence type="ECO:0000256" key="1">
    <source>
        <dbReference type="SAM" id="MobiDB-lite"/>
    </source>
</evidence>
<dbReference type="EMBL" id="HBIB01025335">
    <property type="protein sequence ID" value="CAE0254261.1"/>
    <property type="molecule type" value="Transcribed_RNA"/>
</dbReference>
<sequence length="225" mass="23646">MGWNIDLGPFSIGSKGASIKPQLKFGVSNSNFSAGAGIGDLRNGISGELGAEVKQSINGEGESLEGLFRDLKANGAGAVLNDLIRLVPRIVAEVIRLIGVDISKGDMKGRFTVSTGVGFSGALALGWTDTEGYNTVGAGGEVATGLNMGFSIFAGVHKSKKSVKVQIKASNFGVGIYYSRRDGKKIEVDAKDAHADLKKEKKVTGEEVEKQAPSRKQETEEGKDV</sequence>
<dbReference type="EMBL" id="HBIB01025338">
    <property type="protein sequence ID" value="CAE0254263.1"/>
    <property type="molecule type" value="Transcribed_RNA"/>
</dbReference>
<proteinExistence type="predicted"/>
<reference evidence="3" key="1">
    <citation type="submission" date="2021-01" db="EMBL/GenBank/DDBJ databases">
        <authorList>
            <person name="Corre E."/>
            <person name="Pelletier E."/>
            <person name="Niang G."/>
            <person name="Scheremetjew M."/>
            <person name="Finn R."/>
            <person name="Kale V."/>
            <person name="Holt S."/>
            <person name="Cochrane G."/>
            <person name="Meng A."/>
            <person name="Brown T."/>
            <person name="Cohen L."/>
        </authorList>
    </citation>
    <scope>NUCLEOTIDE SEQUENCE</scope>
    <source>
        <strain evidence="3">NIES-2562</strain>
    </source>
</reference>
<evidence type="ECO:0000313" key="3">
    <source>
        <dbReference type="EMBL" id="CAE0254263.1"/>
    </source>
</evidence>
<name>A0A7S3G670_9EUKA</name>
<gene>
    <name evidence="2" type="ORF">PBIL07802_LOCUS16503</name>
    <name evidence="3" type="ORF">PBIL07802_LOCUS16505</name>
</gene>
<dbReference type="AlphaFoldDB" id="A0A7S3G670"/>
<feature type="region of interest" description="Disordered" evidence="1">
    <location>
        <begin position="197"/>
        <end position="225"/>
    </location>
</feature>
<accession>A0A7S3G670</accession>
<evidence type="ECO:0000313" key="2">
    <source>
        <dbReference type="EMBL" id="CAE0254261.1"/>
    </source>
</evidence>
<protein>
    <submittedName>
        <fullName evidence="3">Uncharacterized protein</fullName>
    </submittedName>
</protein>
<organism evidence="3">
    <name type="scientific">Palpitomonas bilix</name>
    <dbReference type="NCBI Taxonomy" id="652834"/>
    <lineage>
        <taxon>Eukaryota</taxon>
        <taxon>Eukaryota incertae sedis</taxon>
    </lineage>
</organism>